<feature type="domain" description="Amidohydrolase-related" evidence="3">
    <location>
        <begin position="4"/>
        <end position="331"/>
    </location>
</feature>
<accession>A0ABU8KMP6</accession>
<dbReference type="InterPro" id="IPR032466">
    <property type="entry name" value="Metal_Hydrolase"/>
</dbReference>
<dbReference type="Gene3D" id="2.30.40.10">
    <property type="entry name" value="Urease, subunit C, domain 1"/>
    <property type="match status" value="1"/>
</dbReference>
<keyword evidence="5" id="KW-1185">Reference proteome</keyword>
<dbReference type="PANTHER" id="PTHR43794">
    <property type="entry name" value="AMINOHYDROLASE SSNA-RELATED"/>
    <property type="match status" value="1"/>
</dbReference>
<name>A0ABU8KMP6_9HYPH</name>
<dbReference type="InterPro" id="IPR006680">
    <property type="entry name" value="Amidohydro-rel"/>
</dbReference>
<dbReference type="Pfam" id="PF01979">
    <property type="entry name" value="Amidohydro_1"/>
    <property type="match status" value="1"/>
</dbReference>
<proteinExistence type="inferred from homology"/>
<dbReference type="InterPro" id="IPR050287">
    <property type="entry name" value="MTA/SAH_deaminase"/>
</dbReference>
<comment type="similarity">
    <text evidence="1">Belongs to the metallo-dependent hydrolases superfamily. ATZ/TRZ family.</text>
</comment>
<keyword evidence="2" id="KW-0378">Hydrolase</keyword>
<evidence type="ECO:0000313" key="4">
    <source>
        <dbReference type="EMBL" id="MEI9406376.1"/>
    </source>
</evidence>
<evidence type="ECO:0000259" key="3">
    <source>
        <dbReference type="Pfam" id="PF01979"/>
    </source>
</evidence>
<evidence type="ECO:0000313" key="5">
    <source>
        <dbReference type="Proteomes" id="UP001366503"/>
    </source>
</evidence>
<dbReference type="SUPFAM" id="SSF51338">
    <property type="entry name" value="Composite domain of metallo-dependent hydrolases"/>
    <property type="match status" value="1"/>
</dbReference>
<dbReference type="Proteomes" id="UP001366503">
    <property type="component" value="Unassembled WGS sequence"/>
</dbReference>
<dbReference type="Gene3D" id="3.20.20.140">
    <property type="entry name" value="Metal-dependent hydrolases"/>
    <property type="match status" value="1"/>
</dbReference>
<gene>
    <name evidence="4" type="ORF">O7A05_30070</name>
</gene>
<dbReference type="PANTHER" id="PTHR43794:SF11">
    <property type="entry name" value="AMIDOHYDROLASE-RELATED DOMAIN-CONTAINING PROTEIN"/>
    <property type="match status" value="1"/>
</dbReference>
<organism evidence="4 5">
    <name type="scientific">Mesorhizobium argentiipisi</name>
    <dbReference type="NCBI Taxonomy" id="3015175"/>
    <lineage>
        <taxon>Bacteria</taxon>
        <taxon>Pseudomonadati</taxon>
        <taxon>Pseudomonadota</taxon>
        <taxon>Alphaproteobacteria</taxon>
        <taxon>Hyphomicrobiales</taxon>
        <taxon>Phyllobacteriaceae</taxon>
        <taxon>Mesorhizobium</taxon>
    </lineage>
</organism>
<sequence length="364" mass="39384">MGDWKSALTPEDEHASAALAAVDYLKSGHTGFVDPGTIFSPDAVAFVSDEFGIRIWLTDAYVADAGVELKRHFPELANDSFLARWPKNRDEALRRLGSQLFRNKDPNSRVRAFIGLYGEGTDSHELFRAAFDLARQHGVQMQEHLGYSPLLYRQRESAIGTGLMEHMRDRGVLNGHVTFVQMNAVHSGDVEILAAHEVGIVWCPYGQLQMLGRGGAEGRMVELHRAGVKVGIASDIPRAVHFNCLGSLATVTAAATGLAASGREILRMRTIGSAATIGAASELGSLEAGKRADFVVRRPDVSENLGCDHALEFGVLADAQSIEFVFVNGECVVSQGEVLRADIHAVISRAQESVRRLAARIGLA</sequence>
<dbReference type="SUPFAM" id="SSF51556">
    <property type="entry name" value="Metallo-dependent hydrolases"/>
    <property type="match status" value="1"/>
</dbReference>
<evidence type="ECO:0000256" key="2">
    <source>
        <dbReference type="ARBA" id="ARBA00022801"/>
    </source>
</evidence>
<dbReference type="InterPro" id="IPR011059">
    <property type="entry name" value="Metal-dep_hydrolase_composite"/>
</dbReference>
<dbReference type="EMBL" id="JAPYKO010000035">
    <property type="protein sequence ID" value="MEI9406376.1"/>
    <property type="molecule type" value="Genomic_DNA"/>
</dbReference>
<comment type="caution">
    <text evidence="4">The sequence shown here is derived from an EMBL/GenBank/DDBJ whole genome shotgun (WGS) entry which is preliminary data.</text>
</comment>
<evidence type="ECO:0000256" key="1">
    <source>
        <dbReference type="ARBA" id="ARBA00006745"/>
    </source>
</evidence>
<reference evidence="4 5" key="1">
    <citation type="submission" date="2022-12" db="EMBL/GenBank/DDBJ databases">
        <authorList>
            <person name="Muema E."/>
        </authorList>
    </citation>
    <scope>NUCLEOTIDE SEQUENCE [LARGE SCALE GENOMIC DNA]</scope>
    <source>
        <strain evidence="5">1330</strain>
    </source>
</reference>
<dbReference type="RefSeq" id="WP_337096837.1">
    <property type="nucleotide sequence ID" value="NZ_JAPYKO010000035.1"/>
</dbReference>
<protein>
    <submittedName>
        <fullName evidence="4">Amidohydrolase family protein</fullName>
    </submittedName>
</protein>